<keyword evidence="3" id="KW-0479">Metal-binding</keyword>
<dbReference type="SFLD" id="SFLDG01082">
    <property type="entry name" value="B12-binding_domain_containing"/>
    <property type="match status" value="1"/>
</dbReference>
<dbReference type="PANTHER" id="PTHR43409">
    <property type="entry name" value="ANAEROBIC MAGNESIUM-PROTOPORPHYRIN IX MONOMETHYL ESTER CYCLASE-RELATED"/>
    <property type="match status" value="1"/>
</dbReference>
<keyword evidence="8" id="KW-1185">Reference proteome</keyword>
<dbReference type="PROSITE" id="PS51918">
    <property type="entry name" value="RADICAL_SAM"/>
    <property type="match status" value="1"/>
</dbReference>
<dbReference type="InterPro" id="IPR058240">
    <property type="entry name" value="rSAM_sf"/>
</dbReference>
<dbReference type="InterPro" id="IPR007197">
    <property type="entry name" value="rSAM"/>
</dbReference>
<proteinExistence type="predicted"/>
<dbReference type="SFLD" id="SFLDS00029">
    <property type="entry name" value="Radical_SAM"/>
    <property type="match status" value="1"/>
</dbReference>
<evidence type="ECO:0000313" key="7">
    <source>
        <dbReference type="EMBL" id="MBP2707798.1"/>
    </source>
</evidence>
<comment type="caution">
    <text evidence="7">The sequence shown here is derived from an EMBL/GenBank/DDBJ whole genome shotgun (WGS) entry which is preliminary data.</text>
</comment>
<evidence type="ECO:0000259" key="6">
    <source>
        <dbReference type="PROSITE" id="PS51918"/>
    </source>
</evidence>
<protein>
    <submittedName>
        <fullName evidence="7">Radical SAM protein</fullName>
    </submittedName>
</protein>
<evidence type="ECO:0000256" key="1">
    <source>
        <dbReference type="ARBA" id="ARBA00001966"/>
    </source>
</evidence>
<dbReference type="Pfam" id="PF04055">
    <property type="entry name" value="Radical_SAM"/>
    <property type="match status" value="1"/>
</dbReference>
<keyword evidence="4" id="KW-0408">Iron</keyword>
<dbReference type="Gene3D" id="3.80.30.20">
    <property type="entry name" value="tm_1862 like domain"/>
    <property type="match status" value="1"/>
</dbReference>
<keyword evidence="5" id="KW-0411">Iron-sulfur</keyword>
<dbReference type="Proteomes" id="UP000674234">
    <property type="component" value="Unassembled WGS sequence"/>
</dbReference>
<sequence length="537" mass="59345">MKLVFAPSAKRIIPYPPVGVSLLASNLRLSGHEAEVFDLEMQLADLRRQGEKVLLYDGVLSTADVLSPDLSEPVRGYGDQLWRIIGGASGGEVLGISVMGFEQSASALLLARLALAQGMRVIFGGQFWTERSASEVIHALAPFGSVTVTVGDGWESVTAFAERAAPETIPNSYTTSATPGGAIVTGPRKVAKSLPPQPVYDWVPWEQYENFGVATYKNPTPARRAHLYVWDKQCNFRCAFCRVATGSRAVLTPPQVAIDSFAGLVKAEVDQLNFMTNELNPSRKYLLRFLDELEARGGGGSTNWFTYVRADRLEADDFGRIRRNGGRLARYGVESGSQRLLDLMRKDYDVPTMSATLRNAAAEDIWNHVNFLVGFPGEIADDIERTIDFLAANVDTIHSVRINPFYLPPDTPIARAPEEFGIQLTTFDSGWWQYQNSDGTVPDADLVVERVERISRACSDLGIGFAGTDPFFLLDTISRYDAVPAALKFLKEAYPLFWVPAPTDTYKALIGGYEVKSEWKEIALKRQRNYSLSICTD</sequence>
<dbReference type="AlphaFoldDB" id="A0A940WMU4"/>
<dbReference type="SMART" id="SM00729">
    <property type="entry name" value="Elp3"/>
    <property type="match status" value="1"/>
</dbReference>
<dbReference type="InterPro" id="IPR051198">
    <property type="entry name" value="BchE-like"/>
</dbReference>
<accession>A0A940WMU4</accession>
<evidence type="ECO:0000256" key="4">
    <source>
        <dbReference type="ARBA" id="ARBA00023004"/>
    </source>
</evidence>
<dbReference type="RefSeq" id="WP_210159062.1">
    <property type="nucleotide sequence ID" value="NZ_JAFCNB010000023.1"/>
</dbReference>
<dbReference type="CDD" id="cd01335">
    <property type="entry name" value="Radical_SAM"/>
    <property type="match status" value="1"/>
</dbReference>
<keyword evidence="2" id="KW-0949">S-adenosyl-L-methionine</keyword>
<dbReference type="SUPFAM" id="SSF102114">
    <property type="entry name" value="Radical SAM enzymes"/>
    <property type="match status" value="1"/>
</dbReference>
<comment type="cofactor">
    <cofactor evidence="1">
        <name>[4Fe-4S] cluster</name>
        <dbReference type="ChEBI" id="CHEBI:49883"/>
    </cofactor>
</comment>
<dbReference type="EMBL" id="JAFCNB010000023">
    <property type="protein sequence ID" value="MBP2707798.1"/>
    <property type="molecule type" value="Genomic_DNA"/>
</dbReference>
<reference evidence="7" key="1">
    <citation type="submission" date="2021-02" db="EMBL/GenBank/DDBJ databases">
        <title>Draft genome sequence of Microbispora sp. RL4-1S isolated from rice leaves in Thailand.</title>
        <authorList>
            <person name="Muangham S."/>
            <person name="Duangmal K."/>
        </authorList>
    </citation>
    <scope>NUCLEOTIDE SEQUENCE</scope>
    <source>
        <strain evidence="7">RL4-1S</strain>
    </source>
</reference>
<dbReference type="InterPro" id="IPR006638">
    <property type="entry name" value="Elp3/MiaA/NifB-like_rSAM"/>
</dbReference>
<organism evidence="7 8">
    <name type="scientific">Microbispora oryzae</name>
    <dbReference type="NCBI Taxonomy" id="2806554"/>
    <lineage>
        <taxon>Bacteria</taxon>
        <taxon>Bacillati</taxon>
        <taxon>Actinomycetota</taxon>
        <taxon>Actinomycetes</taxon>
        <taxon>Streptosporangiales</taxon>
        <taxon>Streptosporangiaceae</taxon>
        <taxon>Microbispora</taxon>
    </lineage>
</organism>
<evidence type="ECO:0000313" key="8">
    <source>
        <dbReference type="Proteomes" id="UP000674234"/>
    </source>
</evidence>
<dbReference type="InterPro" id="IPR023404">
    <property type="entry name" value="rSAM_horseshoe"/>
</dbReference>
<dbReference type="GO" id="GO:0046872">
    <property type="term" value="F:metal ion binding"/>
    <property type="evidence" value="ECO:0007669"/>
    <property type="project" value="UniProtKB-KW"/>
</dbReference>
<dbReference type="GO" id="GO:0003824">
    <property type="term" value="F:catalytic activity"/>
    <property type="evidence" value="ECO:0007669"/>
    <property type="project" value="InterPro"/>
</dbReference>
<name>A0A940WMU4_9ACTN</name>
<evidence type="ECO:0000256" key="2">
    <source>
        <dbReference type="ARBA" id="ARBA00022691"/>
    </source>
</evidence>
<feature type="domain" description="Radical SAM core" evidence="6">
    <location>
        <begin position="219"/>
        <end position="466"/>
    </location>
</feature>
<evidence type="ECO:0000256" key="3">
    <source>
        <dbReference type="ARBA" id="ARBA00022723"/>
    </source>
</evidence>
<evidence type="ECO:0000256" key="5">
    <source>
        <dbReference type="ARBA" id="ARBA00023014"/>
    </source>
</evidence>
<dbReference type="GO" id="GO:0051536">
    <property type="term" value="F:iron-sulfur cluster binding"/>
    <property type="evidence" value="ECO:0007669"/>
    <property type="project" value="UniProtKB-KW"/>
</dbReference>
<gene>
    <name evidence="7" type="ORF">JOL79_28860</name>
</gene>